<reference evidence="1 2" key="1">
    <citation type="submission" date="2017-06" db="EMBL/GenBank/DDBJ databases">
        <authorList>
            <consortium name="Pathogen Informatics"/>
        </authorList>
    </citation>
    <scope>NUCLEOTIDE SEQUENCE [LARGE SCALE GENOMIC DNA]</scope>
    <source>
        <strain evidence="1 2">NCTC12018</strain>
    </source>
</reference>
<accession>A0A239Y8T3</accession>
<evidence type="ECO:0000313" key="2">
    <source>
        <dbReference type="Proteomes" id="UP000214973"/>
    </source>
</evidence>
<organism evidence="1 2">
    <name type="scientific">Veillonella rodentium</name>
    <dbReference type="NCBI Taxonomy" id="248315"/>
    <lineage>
        <taxon>Bacteria</taxon>
        <taxon>Bacillati</taxon>
        <taxon>Bacillota</taxon>
        <taxon>Negativicutes</taxon>
        <taxon>Veillonellales</taxon>
        <taxon>Veillonellaceae</taxon>
        <taxon>Veillonella</taxon>
    </lineage>
</organism>
<name>A0A239Y8T3_9FIRM</name>
<dbReference type="KEGG" id="vrm:44547418_00155"/>
<proteinExistence type="predicted"/>
<keyword evidence="2" id="KW-1185">Reference proteome</keyword>
<dbReference type="Proteomes" id="UP000214973">
    <property type="component" value="Chromosome 1"/>
</dbReference>
<dbReference type="CDD" id="cd06223">
    <property type="entry name" value="PRTases_typeI"/>
    <property type="match status" value="1"/>
</dbReference>
<evidence type="ECO:0000313" key="1">
    <source>
        <dbReference type="EMBL" id="SNV55277.1"/>
    </source>
</evidence>
<sequence>MADQKNVQEPIQSDFSIVVNDIAEELLTRLNMDDDGTIIDMFQTGSFDPWQLFVFYAALEQALVDFRTDKRKKTIIVHAQPEALIGIGRVVTPLSTLLEHVLMTRLGDMSEGRLETGMLTVSAESIDYEGVNLKGRHVVIVCDLLDDESPYLKECIKLCKEMKAAHVIAVPLMLWNPELIDNLTEESIKAEIANENRPLS</sequence>
<dbReference type="RefSeq" id="WP_095064877.1">
    <property type="nucleotide sequence ID" value="NZ_LT906470.1"/>
</dbReference>
<dbReference type="InterPro" id="IPR000836">
    <property type="entry name" value="PRTase_dom"/>
</dbReference>
<protein>
    <submittedName>
        <fullName evidence="1">Uncharacterized protein</fullName>
    </submittedName>
</protein>
<dbReference type="AlphaFoldDB" id="A0A239Y8T3"/>
<dbReference type="EMBL" id="LT906470">
    <property type="protein sequence ID" value="SNV55277.1"/>
    <property type="molecule type" value="Genomic_DNA"/>
</dbReference>
<gene>
    <name evidence="1" type="ORF">SAMEA44547418_00155</name>
</gene>